<gene>
    <name evidence="2" type="ORF">SAMN05216498_3161</name>
</gene>
<dbReference type="EMBL" id="FNIG01000009">
    <property type="protein sequence ID" value="SDN82006.1"/>
    <property type="molecule type" value="Genomic_DNA"/>
</dbReference>
<keyword evidence="3" id="KW-1185">Reference proteome</keyword>
<keyword evidence="1" id="KW-0812">Transmembrane</keyword>
<sequence length="56" mass="6934">MLYFLFWVIIILGVFLLNLFGMMNIVPKYISIPILFLTFFLFFYMIFQKHSYKRIK</sequence>
<name>A0A1H0EI95_9BACI</name>
<evidence type="ECO:0000256" key="1">
    <source>
        <dbReference type="SAM" id="Phobius"/>
    </source>
</evidence>
<accession>A0A1H0EI95</accession>
<reference evidence="2 3" key="1">
    <citation type="submission" date="2016-10" db="EMBL/GenBank/DDBJ databases">
        <authorList>
            <person name="de Groot N.N."/>
        </authorList>
    </citation>
    <scope>NUCLEOTIDE SEQUENCE [LARGE SCALE GENOMIC DNA]</scope>
    <source>
        <strain evidence="2 3">CGMCC 1.3442</strain>
    </source>
</reference>
<dbReference type="AlphaFoldDB" id="A0A1H0EI95"/>
<protein>
    <submittedName>
        <fullName evidence="2">Uncharacterized protein</fullName>
    </submittedName>
</protein>
<evidence type="ECO:0000313" key="2">
    <source>
        <dbReference type="EMBL" id="SDN82006.1"/>
    </source>
</evidence>
<dbReference type="Proteomes" id="UP000199334">
    <property type="component" value="Unassembled WGS sequence"/>
</dbReference>
<keyword evidence="1" id="KW-0472">Membrane</keyword>
<organism evidence="2 3">
    <name type="scientific">Tenuibacillus multivorans</name>
    <dbReference type="NCBI Taxonomy" id="237069"/>
    <lineage>
        <taxon>Bacteria</taxon>
        <taxon>Bacillati</taxon>
        <taxon>Bacillota</taxon>
        <taxon>Bacilli</taxon>
        <taxon>Bacillales</taxon>
        <taxon>Bacillaceae</taxon>
        <taxon>Tenuibacillus</taxon>
    </lineage>
</organism>
<feature type="transmembrane region" description="Helical" evidence="1">
    <location>
        <begin position="29"/>
        <end position="47"/>
    </location>
</feature>
<keyword evidence="1" id="KW-1133">Transmembrane helix</keyword>
<proteinExistence type="predicted"/>
<feature type="transmembrane region" description="Helical" evidence="1">
    <location>
        <begin position="5"/>
        <end position="23"/>
    </location>
</feature>
<dbReference type="STRING" id="237069.SAMN05216498_3161"/>
<evidence type="ECO:0000313" key="3">
    <source>
        <dbReference type="Proteomes" id="UP000199334"/>
    </source>
</evidence>